<dbReference type="GO" id="GO:0003824">
    <property type="term" value="F:catalytic activity"/>
    <property type="evidence" value="ECO:0007669"/>
    <property type="project" value="UniProtKB-ARBA"/>
</dbReference>
<dbReference type="SUPFAM" id="SSF52096">
    <property type="entry name" value="ClpP/crotonase"/>
    <property type="match status" value="1"/>
</dbReference>
<dbReference type="OrthoDB" id="4608673at2"/>
<comment type="similarity">
    <text evidence="1">Belongs to the enoyl-CoA hydratase/isomerase family.</text>
</comment>
<comment type="caution">
    <text evidence="2">The sequence shown here is derived from an EMBL/GenBank/DDBJ whole genome shotgun (WGS) entry which is preliminary data.</text>
</comment>
<proteinExistence type="inferred from homology"/>
<evidence type="ECO:0000313" key="3">
    <source>
        <dbReference type="Proteomes" id="UP000215896"/>
    </source>
</evidence>
<dbReference type="Gene3D" id="3.90.226.10">
    <property type="entry name" value="2-enoyl-CoA Hydratase, Chain A, domain 1"/>
    <property type="match status" value="1"/>
</dbReference>
<dbReference type="PANTHER" id="PTHR42964">
    <property type="entry name" value="ENOYL-COA HYDRATASE"/>
    <property type="match status" value="1"/>
</dbReference>
<evidence type="ECO:0000256" key="1">
    <source>
        <dbReference type="ARBA" id="ARBA00005254"/>
    </source>
</evidence>
<gene>
    <name evidence="2" type="ORF">CGZ94_01210</name>
</gene>
<accession>A0A4R6LSV9</accession>
<sequence>MAHDSTITSHDDDSIWITLARGERNMLDAELTRWLVDAIREADGAEPVAIVLTGAGTAFCGGADGPHLRETGTAREFADACIDLFELLNGMGTPVIAALNGDALAGGFALACSTDITHAVADARIGTMEATLAGWPWIAQAPAVARLPAKAALTNLLTGIPFDAARARELGLVDEVVDPARLTEQVQETVELLRPGRAAARRGRPMLRGMLAPNLAADLRAGAEEFVVAFG</sequence>
<evidence type="ECO:0000313" key="2">
    <source>
        <dbReference type="EMBL" id="OYO17550.1"/>
    </source>
</evidence>
<dbReference type="InterPro" id="IPR001753">
    <property type="entry name" value="Enoyl-CoA_hydra/iso"/>
</dbReference>
<keyword evidence="3" id="KW-1185">Reference proteome</keyword>
<organism evidence="2 3">
    <name type="scientific">Enemella evansiae</name>
    <dbReference type="NCBI Taxonomy" id="2016499"/>
    <lineage>
        <taxon>Bacteria</taxon>
        <taxon>Bacillati</taxon>
        <taxon>Actinomycetota</taxon>
        <taxon>Actinomycetes</taxon>
        <taxon>Propionibacteriales</taxon>
        <taxon>Propionibacteriaceae</taxon>
        <taxon>Enemella</taxon>
    </lineage>
</organism>
<dbReference type="EMBL" id="NMVO01000001">
    <property type="protein sequence ID" value="OYO17550.1"/>
    <property type="molecule type" value="Genomic_DNA"/>
</dbReference>
<dbReference type="Proteomes" id="UP000215896">
    <property type="component" value="Unassembled WGS sequence"/>
</dbReference>
<name>A0A255GP08_9ACTN</name>
<dbReference type="InterPro" id="IPR051683">
    <property type="entry name" value="Enoyl-CoA_Hydratase/Isomerase"/>
</dbReference>
<accession>A0A255GP08</accession>
<protein>
    <submittedName>
        <fullName evidence="2">Enoyl-CoA hydratase</fullName>
    </submittedName>
</protein>
<dbReference type="Pfam" id="PF00378">
    <property type="entry name" value="ECH_1"/>
    <property type="match status" value="1"/>
</dbReference>
<dbReference type="RefSeq" id="WP_094404380.1">
    <property type="nucleotide sequence ID" value="NZ_NMVO01000001.1"/>
</dbReference>
<dbReference type="PANTHER" id="PTHR42964:SF1">
    <property type="entry name" value="POLYKETIDE BIOSYNTHESIS ENOYL-COA HYDRATASE PKSH-RELATED"/>
    <property type="match status" value="1"/>
</dbReference>
<dbReference type="AlphaFoldDB" id="A0A255GP08"/>
<reference evidence="2 3" key="1">
    <citation type="submission" date="2017-07" db="EMBL/GenBank/DDBJ databases">
        <title>Draft whole genome sequences of clinical Proprionibacteriaceae strains.</title>
        <authorList>
            <person name="Bernier A.-M."/>
            <person name="Bernard K."/>
            <person name="Domingo M.-C."/>
        </authorList>
    </citation>
    <scope>NUCLEOTIDE SEQUENCE [LARGE SCALE GENOMIC DNA]</scope>
    <source>
        <strain evidence="2 3">NML 030167</strain>
    </source>
</reference>
<dbReference type="CDD" id="cd06558">
    <property type="entry name" value="crotonase-like"/>
    <property type="match status" value="1"/>
</dbReference>
<dbReference type="InterPro" id="IPR029045">
    <property type="entry name" value="ClpP/crotonase-like_dom_sf"/>
</dbReference>
<dbReference type="GO" id="GO:0008300">
    <property type="term" value="P:isoprenoid catabolic process"/>
    <property type="evidence" value="ECO:0007669"/>
    <property type="project" value="TreeGrafter"/>
</dbReference>